<dbReference type="AlphaFoldDB" id="A0A2S2Q9Y8"/>
<evidence type="ECO:0000313" key="1">
    <source>
        <dbReference type="EMBL" id="MBY74544.1"/>
    </source>
</evidence>
<dbReference type="EMBL" id="GGMS01005341">
    <property type="protein sequence ID" value="MBY74544.1"/>
    <property type="molecule type" value="Transcribed_RNA"/>
</dbReference>
<reference evidence="1" key="1">
    <citation type="submission" date="2018-04" db="EMBL/GenBank/DDBJ databases">
        <title>Transcriptome assembly of Sipha flava.</title>
        <authorList>
            <person name="Scully E.D."/>
            <person name="Geib S.M."/>
            <person name="Palmer N.A."/>
            <person name="Koch K."/>
            <person name="Bradshaw J."/>
            <person name="Heng-Moss T."/>
            <person name="Sarath G."/>
        </authorList>
    </citation>
    <scope>NUCLEOTIDE SEQUENCE</scope>
</reference>
<organism evidence="1">
    <name type="scientific">Sipha flava</name>
    <name type="common">yellow sugarcane aphid</name>
    <dbReference type="NCBI Taxonomy" id="143950"/>
    <lineage>
        <taxon>Eukaryota</taxon>
        <taxon>Metazoa</taxon>
        <taxon>Ecdysozoa</taxon>
        <taxon>Arthropoda</taxon>
        <taxon>Hexapoda</taxon>
        <taxon>Insecta</taxon>
        <taxon>Pterygota</taxon>
        <taxon>Neoptera</taxon>
        <taxon>Paraneoptera</taxon>
        <taxon>Hemiptera</taxon>
        <taxon>Sternorrhyncha</taxon>
        <taxon>Aphidomorpha</taxon>
        <taxon>Aphidoidea</taxon>
        <taxon>Aphididae</taxon>
        <taxon>Sipha</taxon>
    </lineage>
</organism>
<sequence length="158" mass="17566">MTAELLVIKKHSTPKIHTRNVRSIGSLQPLIKGFVNNQTKLNELQKIKKAELLLNRLLSEFNLSFNVIDYITAIYNVAFDDSKIASGINLGNTKATSIVNNFIVLLASRWRDNVKNQAAGSGIELGPLACRTIALPLSYPTTETFDIITFQREFTVSS</sequence>
<gene>
    <name evidence="1" type="ORF">g.34617</name>
</gene>
<name>A0A2S2Q9Y8_9HEMI</name>
<accession>A0A2S2Q9Y8</accession>
<proteinExistence type="predicted"/>
<protein>
    <submittedName>
        <fullName evidence="1">Uncharacterized protein</fullName>
    </submittedName>
</protein>